<dbReference type="FunFam" id="3.30.160.60:FF:000086">
    <property type="entry name" value="transcription factor E4F1 isoform X1"/>
    <property type="match status" value="1"/>
</dbReference>
<evidence type="ECO:0000256" key="13">
    <source>
        <dbReference type="SAM" id="MobiDB-lite"/>
    </source>
</evidence>
<keyword evidence="10" id="KW-0804">Transcription</keyword>
<dbReference type="FunFam" id="3.30.160.60:FF:000812">
    <property type="entry name" value="zinc finger protein 23 isoform X2"/>
    <property type="match status" value="1"/>
</dbReference>
<dbReference type="OrthoDB" id="9427046at2759"/>
<feature type="region of interest" description="Disordered" evidence="13">
    <location>
        <begin position="471"/>
        <end position="496"/>
    </location>
</feature>
<dbReference type="Pfam" id="PF00096">
    <property type="entry name" value="zf-C2H2"/>
    <property type="match status" value="7"/>
</dbReference>
<feature type="domain" description="C2H2-type" evidence="14">
    <location>
        <begin position="281"/>
        <end position="308"/>
    </location>
</feature>
<dbReference type="GO" id="GO:0006357">
    <property type="term" value="P:regulation of transcription by RNA polymerase II"/>
    <property type="evidence" value="ECO:0000318"/>
    <property type="project" value="GO_Central"/>
</dbReference>
<dbReference type="GO" id="GO:0008270">
    <property type="term" value="F:zinc ion binding"/>
    <property type="evidence" value="ECO:0007669"/>
    <property type="project" value="UniProtKB-KW"/>
</dbReference>
<keyword evidence="8" id="KW-0805">Transcription regulation</keyword>
<evidence type="ECO:0000256" key="3">
    <source>
        <dbReference type="ARBA" id="ARBA00006991"/>
    </source>
</evidence>
<feature type="domain" description="C2H2-type" evidence="14">
    <location>
        <begin position="503"/>
        <end position="530"/>
    </location>
</feature>
<protein>
    <submittedName>
        <fullName evidence="16 17">Zinc finger protein 250-like isoform X1</fullName>
    </submittedName>
</protein>
<organism evidence="15 17">
    <name type="scientific">Xenopus laevis</name>
    <name type="common">African clawed frog</name>
    <dbReference type="NCBI Taxonomy" id="8355"/>
    <lineage>
        <taxon>Eukaryota</taxon>
        <taxon>Metazoa</taxon>
        <taxon>Chordata</taxon>
        <taxon>Craniata</taxon>
        <taxon>Vertebrata</taxon>
        <taxon>Euteleostomi</taxon>
        <taxon>Amphibia</taxon>
        <taxon>Batrachia</taxon>
        <taxon>Anura</taxon>
        <taxon>Pipoidea</taxon>
        <taxon>Pipidae</taxon>
        <taxon>Xenopodinae</taxon>
        <taxon>Xenopus</taxon>
        <taxon>Xenopus</taxon>
    </lineage>
</organism>
<evidence type="ECO:0000259" key="14">
    <source>
        <dbReference type="PROSITE" id="PS50157"/>
    </source>
</evidence>
<dbReference type="RefSeq" id="XP_041438717.1">
    <property type="nucleotide sequence ID" value="XM_041582783.1"/>
</dbReference>
<keyword evidence="15" id="KW-1185">Reference proteome</keyword>
<evidence type="ECO:0000256" key="4">
    <source>
        <dbReference type="ARBA" id="ARBA00022723"/>
    </source>
</evidence>
<feature type="domain" description="C2H2-type" evidence="14">
    <location>
        <begin position="531"/>
        <end position="558"/>
    </location>
</feature>
<evidence type="ECO:0000256" key="2">
    <source>
        <dbReference type="ARBA" id="ARBA00004123"/>
    </source>
</evidence>
<evidence type="ECO:0000313" key="17">
    <source>
        <dbReference type="RefSeq" id="XP_041438718.1"/>
    </source>
</evidence>
<dbReference type="PROSITE" id="PS50157">
    <property type="entry name" value="ZINC_FINGER_C2H2_2"/>
    <property type="match status" value="9"/>
</dbReference>
<evidence type="ECO:0000256" key="5">
    <source>
        <dbReference type="ARBA" id="ARBA00022737"/>
    </source>
</evidence>
<dbReference type="GeneID" id="108707627"/>
<keyword evidence="5" id="KW-0677">Repeat</keyword>
<dbReference type="FunFam" id="3.30.160.60:FF:000358">
    <property type="entry name" value="zinc finger protein 24"/>
    <property type="match status" value="1"/>
</dbReference>
<comment type="subcellular location">
    <subcellularLocation>
        <location evidence="2">Nucleus</location>
    </subcellularLocation>
</comment>
<accession>A0A8J1MAU5</accession>
<evidence type="ECO:0000313" key="15">
    <source>
        <dbReference type="Proteomes" id="UP000186698"/>
    </source>
</evidence>
<name>A0A8J1MAU5_XENLA</name>
<dbReference type="SUPFAM" id="SSF57667">
    <property type="entry name" value="beta-beta-alpha zinc fingers"/>
    <property type="match status" value="5"/>
</dbReference>
<dbReference type="InterPro" id="IPR036236">
    <property type="entry name" value="Znf_C2H2_sf"/>
</dbReference>
<feature type="domain" description="C2H2-type" evidence="14">
    <location>
        <begin position="614"/>
        <end position="641"/>
    </location>
</feature>
<evidence type="ECO:0000256" key="9">
    <source>
        <dbReference type="ARBA" id="ARBA00023125"/>
    </source>
</evidence>
<evidence type="ECO:0000256" key="7">
    <source>
        <dbReference type="ARBA" id="ARBA00022833"/>
    </source>
</evidence>
<sequence>MMDRDKNQVTEKILDLTLEIIALLMGEDYVVVKKTDHKKDRPNLCLAQPLTSLVQEKKRDKSTKLSKKIHRRSNTEVPACYQNDGSCPTAGQLENSKRNMEQYEDVAMKNQDSLSPGYIPSTPERCRMPPFSQADTEANDKMARDYQVEQLDGIFPQQCKKKEIPTDINTGFPFTWEAKMEAFRMPFSEFSMNSKSVPQHSREIRNTKLNPLVETSKTSLNTPVKNKTLQEEARPGLQDFPDDFHPTTCFNEKTQHVSNRPDSTKFDLEADQIGGMAEKLYLCSECGKCFTNDSDLVAHQRVHTEEKAYMCYECGSFFTCSSDLAKHKQIHSGDHSLSESEYAKCPAQATGSYEKIQTGEKPFICTECGKCFSCSVDLAAHQRDHAVDNNAPSCELEAPLPKGITALPHQRIDARLKDFACSNCGECFTVKSELVKHHRIHVEQKPFACSECGKCFTQLSHLQRHQTMHSGETPCISAEPRERCDDSSTVSKPEKSQTQEKPFVCAQCGAGFPTSPELVTHEILHIAETEFVCAECGECFTNNSDLASHKVLHAGENPFLRPVGDKSLSYSSNYFINHSSAGDKPYACSDCGKGFAYRSAYVRHQRIHTGEKPFVCSHCGKCFTQKTHLITHQRVHKNNKHI</sequence>
<dbReference type="Gene3D" id="3.30.160.60">
    <property type="entry name" value="Classic Zinc Finger"/>
    <property type="match status" value="9"/>
</dbReference>
<dbReference type="GO" id="GO:0000978">
    <property type="term" value="F:RNA polymerase II cis-regulatory region sequence-specific DNA binding"/>
    <property type="evidence" value="ECO:0000318"/>
    <property type="project" value="GO_Central"/>
</dbReference>
<comment type="similarity">
    <text evidence="3">Belongs to the krueppel C2H2-type zinc-finger protein family.</text>
</comment>
<dbReference type="AlphaFoldDB" id="A0A8J1MAU5"/>
<comment type="function">
    <text evidence="1">May be involved in transcriptional regulation.</text>
</comment>
<keyword evidence="7" id="KW-0862">Zinc</keyword>
<dbReference type="CTD" id="108707627"/>
<dbReference type="InterPro" id="IPR013087">
    <property type="entry name" value="Znf_C2H2_type"/>
</dbReference>
<dbReference type="RefSeq" id="XP_041438718.1">
    <property type="nucleotide sequence ID" value="XM_041582784.1"/>
</dbReference>
<feature type="domain" description="C2H2-type" evidence="14">
    <location>
        <begin position="363"/>
        <end position="390"/>
    </location>
</feature>
<gene>
    <name evidence="16 17" type="primary">LOC108707627</name>
</gene>
<dbReference type="FunFam" id="3.30.160.60:FF:001630">
    <property type="entry name" value="Zinc finger protein 888"/>
    <property type="match status" value="1"/>
</dbReference>
<feature type="compositionally biased region" description="Basic and acidic residues" evidence="13">
    <location>
        <begin position="479"/>
        <end position="496"/>
    </location>
</feature>
<evidence type="ECO:0000256" key="11">
    <source>
        <dbReference type="ARBA" id="ARBA00023242"/>
    </source>
</evidence>
<evidence type="ECO:0000256" key="6">
    <source>
        <dbReference type="ARBA" id="ARBA00022771"/>
    </source>
</evidence>
<dbReference type="PANTHER" id="PTHR24381:SF436">
    <property type="entry name" value="ZINC FINGER PROTEIN 768"/>
    <property type="match status" value="1"/>
</dbReference>
<evidence type="ECO:0000256" key="10">
    <source>
        <dbReference type="ARBA" id="ARBA00023163"/>
    </source>
</evidence>
<evidence type="ECO:0000256" key="12">
    <source>
        <dbReference type="PROSITE-ProRule" id="PRU00042"/>
    </source>
</evidence>
<evidence type="ECO:0000313" key="16">
    <source>
        <dbReference type="RefSeq" id="XP_041438717.1"/>
    </source>
</evidence>
<evidence type="ECO:0000256" key="1">
    <source>
        <dbReference type="ARBA" id="ARBA00003767"/>
    </source>
</evidence>
<dbReference type="PROSITE" id="PS00028">
    <property type="entry name" value="ZINC_FINGER_C2H2_1"/>
    <property type="match status" value="9"/>
</dbReference>
<dbReference type="PANTHER" id="PTHR24381">
    <property type="entry name" value="ZINC FINGER PROTEIN"/>
    <property type="match status" value="1"/>
</dbReference>
<feature type="domain" description="C2H2-type" evidence="14">
    <location>
        <begin position="586"/>
        <end position="613"/>
    </location>
</feature>
<keyword evidence="11" id="KW-0539">Nucleus</keyword>
<dbReference type="KEGG" id="xla:108707627"/>
<proteinExistence type="inferred from homology"/>
<feature type="domain" description="C2H2-type" evidence="14">
    <location>
        <begin position="309"/>
        <end position="336"/>
    </location>
</feature>
<keyword evidence="6 12" id="KW-0863">Zinc-finger</keyword>
<dbReference type="FunFam" id="3.30.160.60:FF:000710">
    <property type="entry name" value="Zinc finger protein 768"/>
    <property type="match status" value="1"/>
</dbReference>
<feature type="domain" description="C2H2-type" evidence="14">
    <location>
        <begin position="419"/>
        <end position="446"/>
    </location>
</feature>
<dbReference type="GO" id="GO:0005634">
    <property type="term" value="C:nucleus"/>
    <property type="evidence" value="ECO:0000318"/>
    <property type="project" value="GO_Central"/>
</dbReference>
<evidence type="ECO:0000256" key="8">
    <source>
        <dbReference type="ARBA" id="ARBA00023015"/>
    </source>
</evidence>
<keyword evidence="9" id="KW-0238">DNA-binding</keyword>
<keyword evidence="4" id="KW-0479">Metal-binding</keyword>
<dbReference type="FunFam" id="3.30.160.60:FF:001891">
    <property type="entry name" value="Zinc finger protein 527"/>
    <property type="match status" value="1"/>
</dbReference>
<dbReference type="SMART" id="SM00355">
    <property type="entry name" value="ZnF_C2H2"/>
    <property type="match status" value="9"/>
</dbReference>
<dbReference type="FunFam" id="3.30.160.60:FF:000100">
    <property type="entry name" value="Zinc finger 45-like"/>
    <property type="match status" value="1"/>
</dbReference>
<feature type="domain" description="C2H2-type" evidence="14">
    <location>
        <begin position="447"/>
        <end position="474"/>
    </location>
</feature>
<dbReference type="GO" id="GO:0000981">
    <property type="term" value="F:DNA-binding transcription factor activity, RNA polymerase II-specific"/>
    <property type="evidence" value="ECO:0000318"/>
    <property type="project" value="GO_Central"/>
</dbReference>
<reference evidence="16 17" key="1">
    <citation type="submission" date="2025-04" db="UniProtKB">
        <authorList>
            <consortium name="RefSeq"/>
        </authorList>
    </citation>
    <scope>IDENTIFICATION</scope>
    <source>
        <strain evidence="16 17">J_2021</strain>
        <tissue evidence="16 17">Erythrocytes</tissue>
    </source>
</reference>
<dbReference type="FunFam" id="3.30.160.60:FF:001677">
    <property type="entry name" value="Zinc finger protein 2"/>
    <property type="match status" value="1"/>
</dbReference>
<dbReference type="Proteomes" id="UP000186698">
    <property type="component" value="Chromosome 2L"/>
</dbReference>